<proteinExistence type="predicted"/>
<dbReference type="Proteomes" id="UP000198848">
    <property type="component" value="Unassembled WGS sequence"/>
</dbReference>
<organism evidence="3 4">
    <name type="scientific">Natronobacterium texcoconense</name>
    <dbReference type="NCBI Taxonomy" id="1095778"/>
    <lineage>
        <taxon>Archaea</taxon>
        <taxon>Methanobacteriati</taxon>
        <taxon>Methanobacteriota</taxon>
        <taxon>Stenosarchaea group</taxon>
        <taxon>Halobacteria</taxon>
        <taxon>Halobacteriales</taxon>
        <taxon>Natrialbaceae</taxon>
        <taxon>Natronobacterium</taxon>
    </lineage>
</organism>
<evidence type="ECO:0000256" key="1">
    <source>
        <dbReference type="ARBA" id="ARBA00022694"/>
    </source>
</evidence>
<dbReference type="STRING" id="1095778.SAMN04489842_0715"/>
<dbReference type="AlphaFoldDB" id="A0A1H1AJI5"/>
<evidence type="ECO:0000313" key="4">
    <source>
        <dbReference type="Proteomes" id="UP000198848"/>
    </source>
</evidence>
<dbReference type="InterPro" id="IPR002616">
    <property type="entry name" value="tRNA_ribo_trans-like"/>
</dbReference>
<dbReference type="Pfam" id="PF01702">
    <property type="entry name" value="TGT"/>
    <property type="match status" value="1"/>
</dbReference>
<gene>
    <name evidence="3" type="ORF">SAMN04489842_0715</name>
</gene>
<evidence type="ECO:0000259" key="2">
    <source>
        <dbReference type="Pfam" id="PF01702"/>
    </source>
</evidence>
<keyword evidence="4" id="KW-1185">Reference proteome</keyword>
<dbReference type="InterPro" id="IPR050076">
    <property type="entry name" value="ArchSynthase1/Queuine_TRR"/>
</dbReference>
<name>A0A1H1AJI5_NATTX</name>
<sequence>MLYRQQMLETPHGSVETPVLFPVRNIGKRSSDNTPAYIEAIPDLQTAMVNARAIRQREPQWNRLLDGTTLREEMGVPSDTVVFADSGGYDFQADKVDTTPERTLETQRQIGADILGTVDRPLSRENRDAENQRRISESTEYALAASDRHDGEQLLFASVHGLDSETVRNNINYLEKNGEFDGYALGSLVPVRTDYEKVIRLILAARRTTEKHLHVYGLGGLVYQPLLLYLGVDSFDSTAFIRSAANRNYLIPGFGGQELSHVTDLSYLPCSCPVCRDTPLVELRKDRDALTQHNLWALTMELRRFRYMVAAGEDVETYLDLRFQGNEVTQRAYQAAKQRVRRFA</sequence>
<dbReference type="NCBIfam" id="TIGR00449">
    <property type="entry name" value="tgt_general"/>
    <property type="match status" value="1"/>
</dbReference>
<dbReference type="GO" id="GO:0005737">
    <property type="term" value="C:cytoplasm"/>
    <property type="evidence" value="ECO:0007669"/>
    <property type="project" value="TreeGrafter"/>
</dbReference>
<dbReference type="GO" id="GO:0002099">
    <property type="term" value="P:tRNA wobble guanine modification"/>
    <property type="evidence" value="ECO:0007669"/>
    <property type="project" value="TreeGrafter"/>
</dbReference>
<protein>
    <submittedName>
        <fullName evidence="3">tRNA-guanine family transglycosylase</fullName>
    </submittedName>
</protein>
<dbReference type="InterPro" id="IPR036511">
    <property type="entry name" value="TGT-like_sf"/>
</dbReference>
<accession>A0A1H1AJI5</accession>
<dbReference type="PANTHER" id="PTHR46499:SF1">
    <property type="entry name" value="QUEUINE TRNA-RIBOSYLTRANSFERASE"/>
    <property type="match status" value="1"/>
</dbReference>
<dbReference type="SUPFAM" id="SSF51713">
    <property type="entry name" value="tRNA-guanine transglycosylase"/>
    <property type="match status" value="1"/>
</dbReference>
<evidence type="ECO:0000313" key="3">
    <source>
        <dbReference type="EMBL" id="SDQ39797.1"/>
    </source>
</evidence>
<dbReference type="Gene3D" id="3.20.20.105">
    <property type="entry name" value="Queuine tRNA-ribosyltransferase-like"/>
    <property type="match status" value="1"/>
</dbReference>
<feature type="domain" description="tRNA-guanine(15) transglycosylase-like" evidence="2">
    <location>
        <begin position="4"/>
        <end position="313"/>
    </location>
</feature>
<dbReference type="PANTHER" id="PTHR46499">
    <property type="entry name" value="QUEUINE TRNA-RIBOSYLTRANSFERASE"/>
    <property type="match status" value="1"/>
</dbReference>
<reference evidence="4" key="1">
    <citation type="submission" date="2016-10" db="EMBL/GenBank/DDBJ databases">
        <authorList>
            <person name="Varghese N."/>
            <person name="Submissions S."/>
        </authorList>
    </citation>
    <scope>NUCLEOTIDE SEQUENCE [LARGE SCALE GENOMIC DNA]</scope>
    <source>
        <strain evidence="4">DSM 24767</strain>
    </source>
</reference>
<keyword evidence="1" id="KW-0819">tRNA processing</keyword>
<dbReference type="EMBL" id="FNLC01000001">
    <property type="protein sequence ID" value="SDQ39797.1"/>
    <property type="molecule type" value="Genomic_DNA"/>
</dbReference>